<dbReference type="EMBL" id="RJVG01000001">
    <property type="protein sequence ID" value="ROR31556.1"/>
    <property type="molecule type" value="Genomic_DNA"/>
</dbReference>
<dbReference type="GO" id="GO:0045892">
    <property type="term" value="P:negative regulation of DNA-templated transcription"/>
    <property type="evidence" value="ECO:0007669"/>
    <property type="project" value="InterPro"/>
</dbReference>
<accession>A0A3N1XY73</accession>
<dbReference type="RefSeq" id="WP_123607653.1">
    <property type="nucleotide sequence ID" value="NZ_RJVG01000001.1"/>
</dbReference>
<dbReference type="InterPro" id="IPR007412">
    <property type="entry name" value="FlgM"/>
</dbReference>
<evidence type="ECO:0000256" key="6">
    <source>
        <dbReference type="ARBA" id="ARBA00023163"/>
    </source>
</evidence>
<keyword evidence="9" id="KW-1185">Reference proteome</keyword>
<evidence type="ECO:0000256" key="5">
    <source>
        <dbReference type="ARBA" id="ARBA00023015"/>
    </source>
</evidence>
<sequence>MRIDAINKVSQLYQATSTNKTTRSEKASAADKYEISEVGKNYQFAKQAVATKPDVREDLVNDIKNRIATGTYSFDSEEVADMLVERYFDTKA</sequence>
<dbReference type="InterPro" id="IPR035890">
    <property type="entry name" value="Anti-sigma-28_factor_FlgM_sf"/>
</dbReference>
<protein>
    <recommendedName>
        <fullName evidence="2">Negative regulator of flagellin synthesis</fullName>
    </recommendedName>
</protein>
<organism evidence="8 9">
    <name type="scientific">Mobilisporobacter senegalensis</name>
    <dbReference type="NCBI Taxonomy" id="1329262"/>
    <lineage>
        <taxon>Bacteria</taxon>
        <taxon>Bacillati</taxon>
        <taxon>Bacillota</taxon>
        <taxon>Clostridia</taxon>
        <taxon>Lachnospirales</taxon>
        <taxon>Lachnospiraceae</taxon>
        <taxon>Mobilisporobacter</taxon>
    </lineage>
</organism>
<keyword evidence="4" id="KW-1005">Bacterial flagellum biogenesis</keyword>
<evidence type="ECO:0000313" key="8">
    <source>
        <dbReference type="EMBL" id="ROR31556.1"/>
    </source>
</evidence>
<dbReference type="NCBIfam" id="TIGR03824">
    <property type="entry name" value="FlgM_jcvi"/>
    <property type="match status" value="1"/>
</dbReference>
<keyword evidence="5" id="KW-0805">Transcription regulation</keyword>
<reference evidence="8 9" key="1">
    <citation type="submission" date="2018-11" db="EMBL/GenBank/DDBJ databases">
        <title>Genomic Encyclopedia of Type Strains, Phase IV (KMG-IV): sequencing the most valuable type-strain genomes for metagenomic binning, comparative biology and taxonomic classification.</title>
        <authorList>
            <person name="Goeker M."/>
        </authorList>
    </citation>
    <scope>NUCLEOTIDE SEQUENCE [LARGE SCALE GENOMIC DNA]</scope>
    <source>
        <strain evidence="8 9">DSM 26537</strain>
    </source>
</reference>
<dbReference type="SUPFAM" id="SSF101498">
    <property type="entry name" value="Anti-sigma factor FlgM"/>
    <property type="match status" value="1"/>
</dbReference>
<dbReference type="AlphaFoldDB" id="A0A3N1XY73"/>
<evidence type="ECO:0000256" key="3">
    <source>
        <dbReference type="ARBA" id="ARBA00022491"/>
    </source>
</evidence>
<dbReference type="GO" id="GO:0044781">
    <property type="term" value="P:bacterial-type flagellum organization"/>
    <property type="evidence" value="ECO:0007669"/>
    <property type="project" value="UniProtKB-KW"/>
</dbReference>
<evidence type="ECO:0000313" key="9">
    <source>
        <dbReference type="Proteomes" id="UP000273083"/>
    </source>
</evidence>
<name>A0A3N1XY73_9FIRM</name>
<feature type="domain" description="Anti-sigma-28 factor FlgM C-terminal" evidence="7">
    <location>
        <begin position="31"/>
        <end position="84"/>
    </location>
</feature>
<keyword evidence="3" id="KW-0678">Repressor</keyword>
<dbReference type="OrthoDB" id="1767600at2"/>
<dbReference type="InterPro" id="IPR031316">
    <property type="entry name" value="FlgM_C"/>
</dbReference>
<evidence type="ECO:0000256" key="2">
    <source>
        <dbReference type="ARBA" id="ARBA00017823"/>
    </source>
</evidence>
<dbReference type="Pfam" id="PF04316">
    <property type="entry name" value="FlgM"/>
    <property type="match status" value="1"/>
</dbReference>
<keyword evidence="6" id="KW-0804">Transcription</keyword>
<evidence type="ECO:0000259" key="7">
    <source>
        <dbReference type="Pfam" id="PF04316"/>
    </source>
</evidence>
<dbReference type="Proteomes" id="UP000273083">
    <property type="component" value="Unassembled WGS sequence"/>
</dbReference>
<proteinExistence type="inferred from homology"/>
<comment type="caution">
    <text evidence="8">The sequence shown here is derived from an EMBL/GenBank/DDBJ whole genome shotgun (WGS) entry which is preliminary data.</text>
</comment>
<evidence type="ECO:0000256" key="1">
    <source>
        <dbReference type="ARBA" id="ARBA00005322"/>
    </source>
</evidence>
<evidence type="ECO:0000256" key="4">
    <source>
        <dbReference type="ARBA" id="ARBA00022795"/>
    </source>
</evidence>
<comment type="similarity">
    <text evidence="1">Belongs to the FlgM family.</text>
</comment>
<gene>
    <name evidence="8" type="ORF">EDD66_101173</name>
</gene>